<dbReference type="Proteomes" id="UP000005237">
    <property type="component" value="Unassembled WGS sequence"/>
</dbReference>
<evidence type="ECO:0000313" key="3">
    <source>
        <dbReference type="Proteomes" id="UP000005237"/>
    </source>
</evidence>
<dbReference type="EnsemblMetazoa" id="CJA33996.1">
    <property type="protein sequence ID" value="CJA33996.1"/>
    <property type="gene ID" value="WBGene00209843"/>
</dbReference>
<feature type="compositionally biased region" description="Acidic residues" evidence="1">
    <location>
        <begin position="36"/>
        <end position="49"/>
    </location>
</feature>
<reference evidence="2" key="2">
    <citation type="submission" date="2022-06" db="UniProtKB">
        <authorList>
            <consortium name="EnsemblMetazoa"/>
        </authorList>
    </citation>
    <scope>IDENTIFICATION</scope>
    <source>
        <strain evidence="2">DF5081</strain>
    </source>
</reference>
<feature type="region of interest" description="Disordered" evidence="1">
    <location>
        <begin position="1"/>
        <end position="49"/>
    </location>
</feature>
<name>A0A8R1EEX6_CAEJA</name>
<accession>A0A8R1EEX6</accession>
<sequence length="49" mass="5985">MFDIWDENEESDDDIEYDYMDTDDIEEPETIREEAENSDNEEDDFRSID</sequence>
<proteinExistence type="predicted"/>
<reference evidence="3" key="1">
    <citation type="submission" date="2010-08" db="EMBL/GenBank/DDBJ databases">
        <authorList>
            <consortium name="Caenorhabditis japonica Sequencing Consortium"/>
            <person name="Wilson R.K."/>
        </authorList>
    </citation>
    <scope>NUCLEOTIDE SEQUENCE [LARGE SCALE GENOMIC DNA]</scope>
    <source>
        <strain evidence="3">DF5081</strain>
    </source>
</reference>
<evidence type="ECO:0000256" key="1">
    <source>
        <dbReference type="SAM" id="MobiDB-lite"/>
    </source>
</evidence>
<organism evidence="2 3">
    <name type="scientific">Caenorhabditis japonica</name>
    <dbReference type="NCBI Taxonomy" id="281687"/>
    <lineage>
        <taxon>Eukaryota</taxon>
        <taxon>Metazoa</taxon>
        <taxon>Ecdysozoa</taxon>
        <taxon>Nematoda</taxon>
        <taxon>Chromadorea</taxon>
        <taxon>Rhabditida</taxon>
        <taxon>Rhabditina</taxon>
        <taxon>Rhabditomorpha</taxon>
        <taxon>Rhabditoidea</taxon>
        <taxon>Rhabditidae</taxon>
        <taxon>Peloderinae</taxon>
        <taxon>Caenorhabditis</taxon>
    </lineage>
</organism>
<protein>
    <submittedName>
        <fullName evidence="2">Uncharacterized protein</fullName>
    </submittedName>
</protein>
<keyword evidence="3" id="KW-1185">Reference proteome</keyword>
<evidence type="ECO:0000313" key="2">
    <source>
        <dbReference type="EnsemblMetazoa" id="CJA33996.1"/>
    </source>
</evidence>
<feature type="compositionally biased region" description="Acidic residues" evidence="1">
    <location>
        <begin position="1"/>
        <end position="28"/>
    </location>
</feature>